<gene>
    <name evidence="7" type="ORF">DDZ15_13340</name>
</gene>
<dbReference type="SUPFAM" id="SSF50494">
    <property type="entry name" value="Trypsin-like serine proteases"/>
    <property type="match status" value="1"/>
</dbReference>
<dbReference type="RefSeq" id="WP_109647609.1">
    <property type="nucleotide sequence ID" value="NZ_QGGB01000009.1"/>
</dbReference>
<evidence type="ECO:0000256" key="3">
    <source>
        <dbReference type="ARBA" id="ARBA00022670"/>
    </source>
</evidence>
<organism evidence="7 8">
    <name type="scientific">Rhodohalobacter mucosus</name>
    <dbReference type="NCBI Taxonomy" id="2079485"/>
    <lineage>
        <taxon>Bacteria</taxon>
        <taxon>Pseudomonadati</taxon>
        <taxon>Balneolota</taxon>
        <taxon>Balneolia</taxon>
        <taxon>Balneolales</taxon>
        <taxon>Balneolaceae</taxon>
        <taxon>Rhodohalobacter</taxon>
    </lineage>
</organism>
<dbReference type="PANTHER" id="PTHR38469:SF1">
    <property type="entry name" value="PERIPLASMIC PEPTIDASE SUBFAMILY S1B"/>
    <property type="match status" value="1"/>
</dbReference>
<feature type="chain" id="PRO_5022992412" description="Dipeptidyl-peptidase" evidence="6">
    <location>
        <begin position="26"/>
        <end position="747"/>
    </location>
</feature>
<reference evidence="7 8" key="1">
    <citation type="submission" date="2018-05" db="EMBL/GenBank/DDBJ databases">
        <title>Rhodohalobacter halophilus gen. nov., sp. nov., a moderately halophilic member of the family Balneolaceae.</title>
        <authorList>
            <person name="Liu Z.-W."/>
        </authorList>
    </citation>
    <scope>NUCLEOTIDE SEQUENCE [LARGE SCALE GENOMIC DNA]</scope>
    <source>
        <strain evidence="7 8">8A47</strain>
    </source>
</reference>
<evidence type="ECO:0000256" key="5">
    <source>
        <dbReference type="ARBA" id="ARBA00022801"/>
    </source>
</evidence>
<dbReference type="EC" id="3.4.14.-" evidence="6"/>
<evidence type="ECO:0000256" key="2">
    <source>
        <dbReference type="ARBA" id="ARBA00022438"/>
    </source>
</evidence>
<dbReference type="InterPro" id="IPR019500">
    <property type="entry name" value="Pep_S46"/>
</dbReference>
<dbReference type="PANTHER" id="PTHR38469">
    <property type="entry name" value="PERIPLASMIC PEPTIDASE SUBFAMILY S1B"/>
    <property type="match status" value="1"/>
</dbReference>
<dbReference type="GO" id="GO:0070009">
    <property type="term" value="F:serine-type aminopeptidase activity"/>
    <property type="evidence" value="ECO:0007669"/>
    <property type="project" value="UniProtKB-UniRule"/>
</dbReference>
<keyword evidence="6" id="KW-0720">Serine protease</keyword>
<accession>A0A316TPJ3</accession>
<evidence type="ECO:0000256" key="6">
    <source>
        <dbReference type="RuleBase" id="RU366067"/>
    </source>
</evidence>
<dbReference type="InterPro" id="IPR009003">
    <property type="entry name" value="Peptidase_S1_PA"/>
</dbReference>
<dbReference type="AlphaFoldDB" id="A0A316TPJ3"/>
<keyword evidence="8" id="KW-1185">Reference proteome</keyword>
<keyword evidence="5 6" id="KW-0378">Hydrolase</keyword>
<comment type="caution">
    <text evidence="7">The sequence shown here is derived from an EMBL/GenBank/DDBJ whole genome shotgun (WGS) entry which is preliminary data.</text>
</comment>
<comment type="similarity">
    <text evidence="1 6">Belongs to the peptidase S46 family.</text>
</comment>
<evidence type="ECO:0000313" key="8">
    <source>
        <dbReference type="Proteomes" id="UP000245533"/>
    </source>
</evidence>
<sequence>MKLTYRGFFFFGLLASVLTGCSATGQEMLQDTPARYTVQPDAPSPDHSGMWLLPQVDGALYEQMTEMGLNLPPEELYNDQIDNSSLNHAVLRINVGEGGGGTGSFVSGEGLILTNHHVAYDGIAGVSGTEQNYLQTGFYAENYRDELPLTNYSLYIPIEQTEVTGQIESAIPKNAGNRLRAEIKATVSSEIIEARRDGNEDLMVEINDFWSGNRQFMSVYKIIRDVRLVYAPEQAIGKFGGDIDNWMWPRHTGDYAFLRAYVSEDGVSAPYQPGNVPYTPERHLKVNERALSPGDFTMTLGFPGSTYRFESSPAFSFYQDQQFPVLYSAFKAYLNGLEMQAANNPETAASNAAERASIANALKYYEGLIEGFQDYDVVSRKIAEDQEFVRWAESDSLRKSEFGRVMPQLEQAYQIARQSGDVLYLTFYSLQFSNLLQMGSLFNDFYEYSQAPDSVFYSSDERQQLYDQVRTWQAAIDMEAELLMLTEMLQAMAELPEERRPLILYRFFGSPESETLKQEIQKFITRQASGSVLTDTTIAASWIFSELQFSDEAFTDSLYLVSRDIFETFELSRENYSQHFQYLQPAQKRYAEGMIQMTGAPSVYADANFTLRLSAGQIMGYVPADGVYYTPFTTYSGMLAKHTGDSPFDVPEQLQYFSDSELTADSSMYLNFLSTNDITGGNSGSPVLDGNGELIGLAFDGNIEGIVSDYYVVPDAARTISVDIRYILFVMRHIHQTERLLLEMEAG</sequence>
<dbReference type="GO" id="GO:0043171">
    <property type="term" value="P:peptide catabolic process"/>
    <property type="evidence" value="ECO:0007669"/>
    <property type="project" value="UniProtKB-UniRule"/>
</dbReference>
<dbReference type="GO" id="GO:0006508">
    <property type="term" value="P:proteolysis"/>
    <property type="evidence" value="ECO:0007669"/>
    <property type="project" value="UniProtKB-KW"/>
</dbReference>
<dbReference type="Pfam" id="PF10459">
    <property type="entry name" value="Peptidase_S46"/>
    <property type="match status" value="1"/>
</dbReference>
<evidence type="ECO:0000313" key="7">
    <source>
        <dbReference type="EMBL" id="PWN05581.1"/>
    </source>
</evidence>
<feature type="signal peptide" evidence="6">
    <location>
        <begin position="1"/>
        <end position="25"/>
    </location>
</feature>
<keyword evidence="2 6" id="KW-0031">Aminopeptidase</keyword>
<protein>
    <recommendedName>
        <fullName evidence="6">Dipeptidyl-peptidase</fullName>
        <ecNumber evidence="6">3.4.14.-</ecNumber>
    </recommendedName>
</protein>
<dbReference type="Gene3D" id="2.40.10.10">
    <property type="entry name" value="Trypsin-like serine proteases"/>
    <property type="match status" value="1"/>
</dbReference>
<dbReference type="InterPro" id="IPR043504">
    <property type="entry name" value="Peptidase_S1_PA_chymotrypsin"/>
</dbReference>
<dbReference type="EMBL" id="QGGB01000009">
    <property type="protein sequence ID" value="PWN05581.1"/>
    <property type="molecule type" value="Genomic_DNA"/>
</dbReference>
<evidence type="ECO:0000256" key="4">
    <source>
        <dbReference type="ARBA" id="ARBA00022729"/>
    </source>
</evidence>
<dbReference type="Proteomes" id="UP000245533">
    <property type="component" value="Unassembled WGS sequence"/>
</dbReference>
<dbReference type="GO" id="GO:0008239">
    <property type="term" value="F:dipeptidyl-peptidase activity"/>
    <property type="evidence" value="ECO:0007669"/>
    <property type="project" value="UniProtKB-UniRule"/>
</dbReference>
<evidence type="ECO:0000256" key="1">
    <source>
        <dbReference type="ARBA" id="ARBA00010491"/>
    </source>
</evidence>
<dbReference type="PROSITE" id="PS51257">
    <property type="entry name" value="PROKAR_LIPOPROTEIN"/>
    <property type="match status" value="1"/>
</dbReference>
<keyword evidence="3 6" id="KW-0645">Protease</keyword>
<proteinExistence type="inferred from homology"/>
<keyword evidence="4 6" id="KW-0732">Signal</keyword>
<comment type="function">
    <text evidence="6">Catalyzes the removal of dipeptides from the N-terminus of oligopeptides.</text>
</comment>
<name>A0A316TPJ3_9BACT</name>
<dbReference type="OrthoDB" id="9805367at2"/>